<feature type="binding site" evidence="11">
    <location>
        <position position="56"/>
    </location>
    <ligand>
        <name>[4Fe-4S] cluster</name>
        <dbReference type="ChEBI" id="CHEBI:49883"/>
    </ligand>
</feature>
<evidence type="ECO:0000256" key="9">
    <source>
        <dbReference type="ARBA" id="ARBA00023157"/>
    </source>
</evidence>
<keyword evidence="5 11" id="KW-0408">Iron</keyword>
<evidence type="ECO:0000256" key="8">
    <source>
        <dbReference type="ARBA" id="ARBA00023125"/>
    </source>
</evidence>
<feature type="region of interest" description="Disordered" evidence="12">
    <location>
        <begin position="85"/>
        <end position="108"/>
    </location>
</feature>
<reference evidence="14 15" key="1">
    <citation type="submission" date="2024-06" db="EMBL/GenBank/DDBJ databases">
        <title>The Natural Products Discovery Center: Release of the First 8490 Sequenced Strains for Exploring Actinobacteria Biosynthetic Diversity.</title>
        <authorList>
            <person name="Kalkreuter E."/>
            <person name="Kautsar S.A."/>
            <person name="Yang D."/>
            <person name="Bader C.D."/>
            <person name="Teijaro C.N."/>
            <person name="Fluegel L."/>
            <person name="Davis C.M."/>
            <person name="Simpson J.R."/>
            <person name="Lauterbach L."/>
            <person name="Steele A.D."/>
            <person name="Gui C."/>
            <person name="Meng S."/>
            <person name="Li G."/>
            <person name="Viehrig K."/>
            <person name="Ye F."/>
            <person name="Su P."/>
            <person name="Kiefer A.F."/>
            <person name="Nichols A."/>
            <person name="Cepeda A.J."/>
            <person name="Yan W."/>
            <person name="Fan B."/>
            <person name="Jiang Y."/>
            <person name="Adhikari A."/>
            <person name="Zheng C.-J."/>
            <person name="Schuster L."/>
            <person name="Cowan T.M."/>
            <person name="Smanski M.J."/>
            <person name="Chevrette M.G."/>
            <person name="De Carvalho L.P.S."/>
            <person name="Shen B."/>
        </authorList>
    </citation>
    <scope>NUCLEOTIDE SEQUENCE [LARGE SCALE GENOMIC DNA]</scope>
    <source>
        <strain evidence="14 15">NPDC048274</strain>
    </source>
</reference>
<evidence type="ECO:0000256" key="10">
    <source>
        <dbReference type="ARBA" id="ARBA00023163"/>
    </source>
</evidence>
<comment type="function">
    <text evidence="11">Acts as a transcriptional regulator. Probably redox-responsive. The apo- but not holo-form probably binds DNA.</text>
</comment>
<organism evidence="14 15">
    <name type="scientific">Streptomyces griseoloalbus</name>
    <dbReference type="NCBI Taxonomy" id="67303"/>
    <lineage>
        <taxon>Bacteria</taxon>
        <taxon>Bacillati</taxon>
        <taxon>Actinomycetota</taxon>
        <taxon>Actinomycetes</taxon>
        <taxon>Kitasatosporales</taxon>
        <taxon>Streptomycetaceae</taxon>
        <taxon>Streptomyces</taxon>
    </lineage>
</organism>
<evidence type="ECO:0000313" key="14">
    <source>
        <dbReference type="EMBL" id="MEU9351987.1"/>
    </source>
</evidence>
<proteinExistence type="inferred from homology"/>
<feature type="binding site" evidence="11">
    <location>
        <position position="65"/>
    </location>
    <ligand>
        <name>[4Fe-4S] cluster</name>
        <dbReference type="ChEBI" id="CHEBI:49883"/>
    </ligand>
</feature>
<evidence type="ECO:0000256" key="3">
    <source>
        <dbReference type="ARBA" id="ARBA00022485"/>
    </source>
</evidence>
<gene>
    <name evidence="11" type="primary">whiB</name>
    <name evidence="14" type="ORF">AB0D65_13425</name>
</gene>
<evidence type="ECO:0000256" key="4">
    <source>
        <dbReference type="ARBA" id="ARBA00022723"/>
    </source>
</evidence>
<dbReference type="PANTHER" id="PTHR38839:SF6">
    <property type="entry name" value="TRANSCRIPTIONAL REGULATOR WHIB1"/>
    <property type="match status" value="1"/>
</dbReference>
<keyword evidence="15" id="KW-1185">Reference proteome</keyword>
<comment type="PTM">
    <text evidence="11">Upon Fe-S cluster removal intramolecular disulfide bonds are formed.</text>
</comment>
<comment type="cofactor">
    <cofactor evidence="11">
        <name>[4Fe-4S] cluster</name>
        <dbReference type="ChEBI" id="CHEBI:49883"/>
    </cofactor>
    <text evidence="11">Binds 1 [4Fe-4S] cluster per subunit. Following nitrosylation of the [4Fe-4S] cluster binds 1 [4Fe-8(NO)] cluster per subunit.</text>
</comment>
<evidence type="ECO:0000259" key="13">
    <source>
        <dbReference type="PROSITE" id="PS51674"/>
    </source>
</evidence>
<keyword evidence="7 11" id="KW-0805">Transcription regulation</keyword>
<feature type="binding site" evidence="11">
    <location>
        <position position="59"/>
    </location>
    <ligand>
        <name>[4Fe-4S] cluster</name>
        <dbReference type="ChEBI" id="CHEBI:49883"/>
    </ligand>
</feature>
<evidence type="ECO:0000256" key="12">
    <source>
        <dbReference type="SAM" id="MobiDB-lite"/>
    </source>
</evidence>
<dbReference type="EMBL" id="JBEZLS010000008">
    <property type="protein sequence ID" value="MEU9351987.1"/>
    <property type="molecule type" value="Genomic_DNA"/>
</dbReference>
<evidence type="ECO:0000256" key="6">
    <source>
        <dbReference type="ARBA" id="ARBA00023014"/>
    </source>
</evidence>
<keyword evidence="9 11" id="KW-1015">Disulfide bond</keyword>
<dbReference type="Pfam" id="PF02467">
    <property type="entry name" value="Whib"/>
    <property type="match status" value="1"/>
</dbReference>
<keyword evidence="11" id="KW-0963">Cytoplasm</keyword>
<keyword evidence="8 11" id="KW-0238">DNA-binding</keyword>
<keyword evidence="10 11" id="KW-0804">Transcription</keyword>
<feature type="compositionally biased region" description="Basic residues" evidence="12">
    <location>
        <begin position="97"/>
        <end position="108"/>
    </location>
</feature>
<evidence type="ECO:0000313" key="15">
    <source>
        <dbReference type="Proteomes" id="UP001551582"/>
    </source>
</evidence>
<dbReference type="PROSITE" id="PS51674">
    <property type="entry name" value="4FE4S_WBL"/>
    <property type="match status" value="1"/>
</dbReference>
<evidence type="ECO:0000256" key="11">
    <source>
        <dbReference type="HAMAP-Rule" id="MF_01479"/>
    </source>
</evidence>
<sequence length="108" mass="12344">MPDDRWFRHRNADTEVGDAAREWLREAACVGEDPELFFPPTERETDPQVAQARAVCRRCRVMLACRSWAVEQGEDTGIWGATTAGQRRAISRETRSRTYRRAAPRPGP</sequence>
<evidence type="ECO:0000256" key="5">
    <source>
        <dbReference type="ARBA" id="ARBA00023004"/>
    </source>
</evidence>
<name>A0ABV3E5Q8_9ACTN</name>
<evidence type="ECO:0000256" key="7">
    <source>
        <dbReference type="ARBA" id="ARBA00023015"/>
    </source>
</evidence>
<dbReference type="PANTHER" id="PTHR38839">
    <property type="entry name" value="TRANSCRIPTIONAL REGULATOR WHID-RELATED"/>
    <property type="match status" value="1"/>
</dbReference>
<comment type="caution">
    <text evidence="14">The sequence shown here is derived from an EMBL/GenBank/DDBJ whole genome shotgun (WGS) entry which is preliminary data.</text>
</comment>
<keyword evidence="4 11" id="KW-0479">Metal-binding</keyword>
<comment type="similarity">
    <text evidence="2 11">Belongs to the WhiB family.</text>
</comment>
<evidence type="ECO:0000256" key="1">
    <source>
        <dbReference type="ARBA" id="ARBA00004496"/>
    </source>
</evidence>
<keyword evidence="6 11" id="KW-0411">Iron-sulfur</keyword>
<dbReference type="InterPro" id="IPR003482">
    <property type="entry name" value="Whib"/>
</dbReference>
<dbReference type="RefSeq" id="WP_359979563.1">
    <property type="nucleotide sequence ID" value="NZ_JBEZLS010000008.1"/>
</dbReference>
<dbReference type="HAMAP" id="MF_01479">
    <property type="entry name" value="WhiB"/>
    <property type="match status" value="1"/>
</dbReference>
<comment type="subcellular location">
    <subcellularLocation>
        <location evidence="1 11">Cytoplasm</location>
    </subcellularLocation>
</comment>
<dbReference type="Proteomes" id="UP001551582">
    <property type="component" value="Unassembled WGS sequence"/>
</dbReference>
<feature type="binding site" evidence="11">
    <location>
        <position position="29"/>
    </location>
    <ligand>
        <name>[4Fe-4S] cluster</name>
        <dbReference type="ChEBI" id="CHEBI:49883"/>
    </ligand>
</feature>
<evidence type="ECO:0000256" key="2">
    <source>
        <dbReference type="ARBA" id="ARBA00006597"/>
    </source>
</evidence>
<comment type="PTM">
    <text evidence="11">The Fe-S cluster can be nitrosylated by nitric oxide (NO).</text>
</comment>
<keyword evidence="3 11" id="KW-0004">4Fe-4S</keyword>
<dbReference type="InterPro" id="IPR034768">
    <property type="entry name" value="4FE4S_WBL"/>
</dbReference>
<protein>
    <recommendedName>
        <fullName evidence="11">Transcriptional regulator WhiB</fullName>
    </recommendedName>
</protein>
<feature type="domain" description="4Fe-4S Wbl-type" evidence="13">
    <location>
        <begin position="28"/>
        <end position="89"/>
    </location>
</feature>
<accession>A0ABV3E5Q8</accession>